<comment type="caution">
    <text evidence="2">The sequence shown here is derived from an EMBL/GenBank/DDBJ whole genome shotgun (WGS) entry which is preliminary data.</text>
</comment>
<dbReference type="EMBL" id="BHZD01000001">
    <property type="protein sequence ID" value="GCD40824.1"/>
    <property type="molecule type" value="Genomic_DNA"/>
</dbReference>
<reference evidence="2 3" key="1">
    <citation type="submission" date="2018-11" db="EMBL/GenBank/DDBJ databases">
        <title>Whole genome sequence of Streptomyces paromomycinus NBRC 15454(T).</title>
        <authorList>
            <person name="Komaki H."/>
            <person name="Tamura T."/>
        </authorList>
    </citation>
    <scope>NUCLEOTIDE SEQUENCE [LARGE SCALE GENOMIC DNA]</scope>
    <source>
        <strain evidence="2 3">NBRC 15454</strain>
    </source>
</reference>
<evidence type="ECO:0000256" key="1">
    <source>
        <dbReference type="SAM" id="MobiDB-lite"/>
    </source>
</evidence>
<evidence type="ECO:0000313" key="2">
    <source>
        <dbReference type="EMBL" id="GCD40824.1"/>
    </source>
</evidence>
<organism evidence="2 3">
    <name type="scientific">Streptomyces paromomycinus</name>
    <name type="common">Streptomyces rimosus subsp. paromomycinus</name>
    <dbReference type="NCBI Taxonomy" id="92743"/>
    <lineage>
        <taxon>Bacteria</taxon>
        <taxon>Bacillati</taxon>
        <taxon>Actinomycetota</taxon>
        <taxon>Actinomycetes</taxon>
        <taxon>Kitasatosporales</taxon>
        <taxon>Streptomycetaceae</taxon>
        <taxon>Streptomyces</taxon>
    </lineage>
</organism>
<feature type="region of interest" description="Disordered" evidence="1">
    <location>
        <begin position="62"/>
        <end position="83"/>
    </location>
</feature>
<protein>
    <submittedName>
        <fullName evidence="2">Uncharacterized protein</fullName>
    </submittedName>
</protein>
<proteinExistence type="predicted"/>
<accession>A0A401VUT1</accession>
<evidence type="ECO:0000313" key="3">
    <source>
        <dbReference type="Proteomes" id="UP000286746"/>
    </source>
</evidence>
<sequence length="238" mass="26171">MEATFTEAAFTVLLACELSAPLRDALERAVYNPAHHTWQVRVSAAQEQQLVLLLRRGSARQADREAVSTTPANSSPSDLLPSLPEDELRRGGGAWVSQLPAPWRYVGVWGGNGWELGSWPYQILVHCDLPLRGVYGLATYVAGETAVEVFASREERDVATDRIAVRWWTDNGNGPEGLTSDTYPVPALYRGPYSRWRAVSSYNSVVGEPCTDHASALLDQARDDEDVSGDAMRWVPDG</sequence>
<feature type="compositionally biased region" description="Low complexity" evidence="1">
    <location>
        <begin position="74"/>
        <end position="83"/>
    </location>
</feature>
<name>A0A401VUT1_STREY</name>
<gene>
    <name evidence="2" type="ORF">GKJPGBOP_00477</name>
</gene>
<keyword evidence="3" id="KW-1185">Reference proteome</keyword>
<dbReference type="Proteomes" id="UP000286746">
    <property type="component" value="Unassembled WGS sequence"/>
</dbReference>
<dbReference type="RefSeq" id="WP_125051359.1">
    <property type="nucleotide sequence ID" value="NZ_BHZD01000001.1"/>
</dbReference>
<dbReference type="AlphaFoldDB" id="A0A401VUT1"/>